<dbReference type="Gene3D" id="3.40.1380.10">
    <property type="match status" value="1"/>
</dbReference>
<organism evidence="12">
    <name type="scientific">Schizaphis graminum</name>
    <name type="common">Green bug aphid</name>
    <dbReference type="NCBI Taxonomy" id="13262"/>
    <lineage>
        <taxon>Eukaryota</taxon>
        <taxon>Metazoa</taxon>
        <taxon>Ecdysozoa</taxon>
        <taxon>Arthropoda</taxon>
        <taxon>Hexapoda</taxon>
        <taxon>Insecta</taxon>
        <taxon>Pterygota</taxon>
        <taxon>Neoptera</taxon>
        <taxon>Paraneoptera</taxon>
        <taxon>Hemiptera</taxon>
        <taxon>Sternorrhyncha</taxon>
        <taxon>Aphidomorpha</taxon>
        <taxon>Aphidoidea</taxon>
        <taxon>Aphididae</taxon>
        <taxon>Aphidini</taxon>
        <taxon>Schizaphis</taxon>
    </lineage>
</organism>
<reference evidence="12" key="1">
    <citation type="submission" date="2018-04" db="EMBL/GenBank/DDBJ databases">
        <title>Transcriptome of Schizaphis graminum biotype I.</title>
        <authorList>
            <person name="Scully E.D."/>
            <person name="Geib S.M."/>
            <person name="Palmer N.A."/>
            <person name="Koch K."/>
            <person name="Bradshaw J."/>
            <person name="Heng-Moss T."/>
            <person name="Sarath G."/>
        </authorList>
    </citation>
    <scope>NUCLEOTIDE SEQUENCE</scope>
</reference>
<dbReference type="AlphaFoldDB" id="A0A2S2P4Z4"/>
<keyword evidence="8" id="KW-0472">Membrane</keyword>
<keyword evidence="9" id="KW-0139">CF(1)</keyword>
<evidence type="ECO:0000256" key="2">
    <source>
        <dbReference type="ARBA" id="ARBA00007681"/>
    </source>
</evidence>
<dbReference type="InterPro" id="IPR000131">
    <property type="entry name" value="ATP_synth_F1_gsu"/>
</dbReference>
<evidence type="ECO:0000256" key="3">
    <source>
        <dbReference type="ARBA" id="ARBA00022448"/>
    </source>
</evidence>
<evidence type="ECO:0000256" key="6">
    <source>
        <dbReference type="ARBA" id="ARBA00023065"/>
    </source>
</evidence>
<proteinExistence type="inferred from homology"/>
<evidence type="ECO:0000256" key="8">
    <source>
        <dbReference type="ARBA" id="ARBA00023136"/>
    </source>
</evidence>
<evidence type="ECO:0000256" key="5">
    <source>
        <dbReference type="ARBA" id="ARBA00022792"/>
    </source>
</evidence>
<evidence type="ECO:0000256" key="1">
    <source>
        <dbReference type="ARBA" id="ARBA00004637"/>
    </source>
</evidence>
<protein>
    <recommendedName>
        <fullName evidence="11">F-ATPase gamma subunit</fullName>
    </recommendedName>
</protein>
<dbReference type="PRINTS" id="PR00126">
    <property type="entry name" value="ATPASEGAMMA"/>
</dbReference>
<dbReference type="FunFam" id="3.40.1380.10:FF:000003">
    <property type="entry name" value="ATP synthase subunit gamma"/>
    <property type="match status" value="1"/>
</dbReference>
<evidence type="ECO:0000313" key="12">
    <source>
        <dbReference type="EMBL" id="MBY24500.1"/>
    </source>
</evidence>
<dbReference type="EMBL" id="GGMR01011881">
    <property type="protein sequence ID" value="MBY24500.1"/>
    <property type="molecule type" value="Transcribed_RNA"/>
</dbReference>
<dbReference type="Pfam" id="PF00231">
    <property type="entry name" value="ATP-synt"/>
    <property type="match status" value="1"/>
</dbReference>
<dbReference type="CDD" id="cd12151">
    <property type="entry name" value="F1-ATPase_gamma"/>
    <property type="match status" value="1"/>
</dbReference>
<evidence type="ECO:0000256" key="7">
    <source>
        <dbReference type="ARBA" id="ARBA00023128"/>
    </source>
</evidence>
<comment type="similarity">
    <text evidence="2">Belongs to the ATPase gamma chain family.</text>
</comment>
<evidence type="ECO:0000256" key="4">
    <source>
        <dbReference type="ARBA" id="ARBA00022781"/>
    </source>
</evidence>
<keyword evidence="3" id="KW-0813">Transport</keyword>
<dbReference type="GO" id="GO:0046933">
    <property type="term" value="F:proton-transporting ATP synthase activity, rotational mechanism"/>
    <property type="evidence" value="ECO:0007669"/>
    <property type="project" value="InterPro"/>
</dbReference>
<name>A0A2S2P4Z4_SCHGA</name>
<sequence>MSLKAIQKSIQSYGNINKITSSLKLVSAAKLAKTERLLKDVRPFGHGTLSFYKHYTHINMLDHIENHLIFAITSDRGLCGGIHTAIVKKVKQELDRPDQKLAKVVCVGQKSEELLAKSHKSNILFTVFKIGKDNPTFLEASKIFNECNYAEFIACQIFYNRIVTKGTSQVDWISIYNTDFLLTVAHIASLEEVEEENMRSYIEFSSVSLLFFAMVENTLCEHTARMIAMDAASKNVKSLNEKLTLEYNRKRQFKITSDLIDIVSGSQVITGK</sequence>
<dbReference type="PANTHER" id="PTHR11693">
    <property type="entry name" value="ATP SYNTHASE GAMMA CHAIN"/>
    <property type="match status" value="1"/>
</dbReference>
<dbReference type="GO" id="GO:0045259">
    <property type="term" value="C:proton-transporting ATP synthase complex"/>
    <property type="evidence" value="ECO:0007669"/>
    <property type="project" value="UniProtKB-KW"/>
</dbReference>
<dbReference type="Gene3D" id="1.10.287.80">
    <property type="entry name" value="ATP synthase, gamma subunit, helix hairpin domain"/>
    <property type="match status" value="1"/>
</dbReference>
<dbReference type="SUPFAM" id="SSF52943">
    <property type="entry name" value="ATP synthase (F1-ATPase), gamma subunit"/>
    <property type="match status" value="1"/>
</dbReference>
<keyword evidence="4" id="KW-0375">Hydrogen ion transport</keyword>
<keyword evidence="10" id="KW-0066">ATP synthesis</keyword>
<accession>A0A2S2P4Z4</accession>
<evidence type="ECO:0000256" key="9">
    <source>
        <dbReference type="ARBA" id="ARBA00023196"/>
    </source>
</evidence>
<evidence type="ECO:0000256" key="10">
    <source>
        <dbReference type="ARBA" id="ARBA00023310"/>
    </source>
</evidence>
<gene>
    <name evidence="12" type="ORF">g.129012</name>
</gene>
<keyword evidence="5" id="KW-0999">Mitochondrion inner membrane</keyword>
<dbReference type="PANTHER" id="PTHR11693:SF22">
    <property type="entry name" value="ATP SYNTHASE SUBUNIT GAMMA, MITOCHONDRIAL"/>
    <property type="match status" value="1"/>
</dbReference>
<keyword evidence="6" id="KW-0406">Ion transport</keyword>
<dbReference type="GO" id="GO:0005743">
    <property type="term" value="C:mitochondrial inner membrane"/>
    <property type="evidence" value="ECO:0007669"/>
    <property type="project" value="UniProtKB-SubCell"/>
</dbReference>
<keyword evidence="7" id="KW-0496">Mitochondrion</keyword>
<dbReference type="InterPro" id="IPR035968">
    <property type="entry name" value="ATP_synth_F1_ATPase_gsu"/>
</dbReference>
<evidence type="ECO:0000256" key="11">
    <source>
        <dbReference type="ARBA" id="ARBA00031066"/>
    </source>
</evidence>
<comment type="subcellular location">
    <subcellularLocation>
        <location evidence="1">Mitochondrion inner membrane</location>
        <topology evidence="1">Peripheral membrane protein</topology>
    </subcellularLocation>
</comment>